<evidence type="ECO:0000313" key="5">
    <source>
        <dbReference type="Proteomes" id="UP000298596"/>
    </source>
</evidence>
<sequence length="590" mass="65554">MIHSITSDLASFKPLRFGPGLNILLADKSEGATDRQSRNGAGKTSFVELIHFLFGAKADKDSIFRSDALLPWTFEARVDVGVSLMDVARSGSKPSRIRLQGDTSSWPIQPTLGARTGDLIVSNEQWRALLGSVFFGLPAEPESGEGDRLRFGPTFRSLFSYFVRRQNAGGFIAPTQQSNKQQAWDQQVAISYLLGLDARIPQKFQEIRTREKAMAELRKAAREGGLGRYFGTAADLRTRVTIAEARARRLREQVASFTVVPAYSEMEREASTITRDISTLNDENTVDRELILQLQDALTSEQPPAIANLDRLYREAGIVLPGTVGRRFEEVAQFHEAIVRNRRSHLTSEIQAAEARITERERERERLDGRRRQLMGILRSGGALEHYAQLQEETGRAEADAEGLRQRLATAEQVESTKAELDIERARLLKALQDDLHERSTVIAEAILVFEELSNALYEKAGSLTISATLNGPTVDVRIDAQRSKGITNMQIFCFDLMLADLATRRGFGPGFLVHDSHLFDGVDERQVAKALQLGADHAAAVGYQYIVTMNSDVLPRDGFRPGFDVQAFVNPTKLTDATETGGLFGLRFN</sequence>
<dbReference type="AlphaFoldDB" id="A0A4D8Q995"/>
<keyword evidence="1" id="KW-0175">Coiled coil</keyword>
<name>A0A4D8Q995_AZOBR</name>
<dbReference type="Proteomes" id="UP000298596">
    <property type="component" value="Plasmid p2"/>
</dbReference>
<evidence type="ECO:0000313" key="4">
    <source>
        <dbReference type="EMBL" id="QCO05911.1"/>
    </source>
</evidence>
<protein>
    <submittedName>
        <fullName evidence="4">DUF2326 domain-containing protein</fullName>
    </submittedName>
</protein>
<feature type="domain" description="DUF2326" evidence="2">
    <location>
        <begin position="453"/>
        <end position="589"/>
    </location>
</feature>
<reference evidence="4 5" key="1">
    <citation type="submission" date="2018-09" db="EMBL/GenBank/DDBJ databases">
        <title>Whole genome based analysis of evolution and adaptive divergence in Indian and Brazilian strains of Azospirillum brasilense.</title>
        <authorList>
            <person name="Singh C."/>
            <person name="Tripathi A.K."/>
        </authorList>
    </citation>
    <scope>NUCLEOTIDE SEQUENCE [LARGE SCALE GENOMIC DNA]</scope>
    <source>
        <strain evidence="4 5">MTCC4036</strain>
        <plasmid evidence="4 5">p2</plasmid>
    </source>
</reference>
<dbReference type="Pfam" id="PF10088">
    <property type="entry name" value="DUF2326"/>
    <property type="match status" value="1"/>
</dbReference>
<evidence type="ECO:0000259" key="3">
    <source>
        <dbReference type="Pfam" id="PF20275"/>
    </source>
</evidence>
<keyword evidence="4" id="KW-0614">Plasmid</keyword>
<feature type="coiled-coil region" evidence="1">
    <location>
        <begin position="233"/>
        <end position="283"/>
    </location>
</feature>
<geneLocation type="plasmid" evidence="4">
    <name>p2</name>
</geneLocation>
<dbReference type="InterPro" id="IPR046919">
    <property type="entry name" value="ABC-3C_CTD10"/>
</dbReference>
<dbReference type="InterPro" id="IPR018760">
    <property type="entry name" value="DUF2326"/>
</dbReference>
<feature type="domain" description="ABC-three component systems C-terminal" evidence="3">
    <location>
        <begin position="292"/>
        <end position="414"/>
    </location>
</feature>
<evidence type="ECO:0000256" key="1">
    <source>
        <dbReference type="SAM" id="Coils"/>
    </source>
</evidence>
<dbReference type="Pfam" id="PF20275">
    <property type="entry name" value="CTD10"/>
    <property type="match status" value="1"/>
</dbReference>
<dbReference type="InterPro" id="IPR027417">
    <property type="entry name" value="P-loop_NTPase"/>
</dbReference>
<feature type="coiled-coil region" evidence="1">
    <location>
        <begin position="343"/>
        <end position="431"/>
    </location>
</feature>
<dbReference type="EMBL" id="CP032332">
    <property type="protein sequence ID" value="QCO05911.1"/>
    <property type="molecule type" value="Genomic_DNA"/>
</dbReference>
<accession>A0A4D8Q995</accession>
<dbReference type="Gene3D" id="3.40.50.300">
    <property type="entry name" value="P-loop containing nucleotide triphosphate hydrolases"/>
    <property type="match status" value="1"/>
</dbReference>
<evidence type="ECO:0000259" key="2">
    <source>
        <dbReference type="Pfam" id="PF10088"/>
    </source>
</evidence>
<gene>
    <name evidence="4" type="ORF">D3867_29055</name>
</gene>
<organism evidence="4 5">
    <name type="scientific">Azospirillum brasilense</name>
    <dbReference type="NCBI Taxonomy" id="192"/>
    <lineage>
        <taxon>Bacteria</taxon>
        <taxon>Pseudomonadati</taxon>
        <taxon>Pseudomonadota</taxon>
        <taxon>Alphaproteobacteria</taxon>
        <taxon>Rhodospirillales</taxon>
        <taxon>Azospirillaceae</taxon>
        <taxon>Azospirillum</taxon>
    </lineage>
</organism>
<proteinExistence type="predicted"/>